<dbReference type="EMBL" id="JAZHXJ010000019">
    <property type="protein sequence ID" value="KAL1882005.1"/>
    <property type="molecule type" value="Genomic_DNA"/>
</dbReference>
<sequence length="85" mass="9388">MFRTLNDILHLNESPFSPARFDLHVNDADTVNWTFARLRDLDFAEPAEPAALLGSSPSSSSPHTTHGLTVAVDAARSSLLYYCRL</sequence>
<gene>
    <name evidence="1" type="ORF">VTK73DRAFT_2987</name>
</gene>
<keyword evidence="2" id="KW-1185">Reference proteome</keyword>
<organism evidence="1 2">
    <name type="scientific">Phialemonium thermophilum</name>
    <dbReference type="NCBI Taxonomy" id="223376"/>
    <lineage>
        <taxon>Eukaryota</taxon>
        <taxon>Fungi</taxon>
        <taxon>Dikarya</taxon>
        <taxon>Ascomycota</taxon>
        <taxon>Pezizomycotina</taxon>
        <taxon>Sordariomycetes</taxon>
        <taxon>Sordariomycetidae</taxon>
        <taxon>Cephalothecales</taxon>
        <taxon>Cephalothecaceae</taxon>
        <taxon>Phialemonium</taxon>
    </lineage>
</organism>
<reference evidence="1 2" key="1">
    <citation type="journal article" date="2024" name="Commun. Biol.">
        <title>Comparative genomic analysis of thermophilic fungi reveals convergent evolutionary adaptations and gene losses.</title>
        <authorList>
            <person name="Steindorff A.S."/>
            <person name="Aguilar-Pontes M.V."/>
            <person name="Robinson A.J."/>
            <person name="Andreopoulos B."/>
            <person name="LaButti K."/>
            <person name="Kuo A."/>
            <person name="Mondo S."/>
            <person name="Riley R."/>
            <person name="Otillar R."/>
            <person name="Haridas S."/>
            <person name="Lipzen A."/>
            <person name="Grimwood J."/>
            <person name="Schmutz J."/>
            <person name="Clum A."/>
            <person name="Reid I.D."/>
            <person name="Moisan M.C."/>
            <person name="Butler G."/>
            <person name="Nguyen T.T.M."/>
            <person name="Dewar K."/>
            <person name="Conant G."/>
            <person name="Drula E."/>
            <person name="Henrissat B."/>
            <person name="Hansel C."/>
            <person name="Singer S."/>
            <person name="Hutchinson M.I."/>
            <person name="de Vries R.P."/>
            <person name="Natvig D.O."/>
            <person name="Powell A.J."/>
            <person name="Tsang A."/>
            <person name="Grigoriev I.V."/>
        </authorList>
    </citation>
    <scope>NUCLEOTIDE SEQUENCE [LARGE SCALE GENOMIC DNA]</scope>
    <source>
        <strain evidence="1 2">ATCC 24622</strain>
    </source>
</reference>
<dbReference type="Proteomes" id="UP001586593">
    <property type="component" value="Unassembled WGS sequence"/>
</dbReference>
<evidence type="ECO:0000313" key="1">
    <source>
        <dbReference type="EMBL" id="KAL1882005.1"/>
    </source>
</evidence>
<proteinExistence type="predicted"/>
<evidence type="ECO:0000313" key="2">
    <source>
        <dbReference type="Proteomes" id="UP001586593"/>
    </source>
</evidence>
<accession>A0ABR3Y241</accession>
<protein>
    <submittedName>
        <fullName evidence="1">Uncharacterized protein</fullName>
    </submittedName>
</protein>
<comment type="caution">
    <text evidence="1">The sequence shown here is derived from an EMBL/GenBank/DDBJ whole genome shotgun (WGS) entry which is preliminary data.</text>
</comment>
<name>A0ABR3Y241_9PEZI</name>